<dbReference type="EMBL" id="JACEEZ010014848">
    <property type="protein sequence ID" value="KAG0719228.1"/>
    <property type="molecule type" value="Genomic_DNA"/>
</dbReference>
<feature type="compositionally biased region" description="Polar residues" evidence="1">
    <location>
        <begin position="104"/>
        <end position="119"/>
    </location>
</feature>
<reference evidence="2" key="1">
    <citation type="submission" date="2020-07" db="EMBL/GenBank/DDBJ databases">
        <title>The High-quality genome of the commercially important snow crab, Chionoecetes opilio.</title>
        <authorList>
            <person name="Jeong J.-H."/>
            <person name="Ryu S."/>
        </authorList>
    </citation>
    <scope>NUCLEOTIDE SEQUENCE</scope>
    <source>
        <strain evidence="2">MADBK_172401_WGS</strain>
        <tissue evidence="2">Digestive gland</tissue>
    </source>
</reference>
<keyword evidence="3" id="KW-1185">Reference proteome</keyword>
<evidence type="ECO:0000313" key="3">
    <source>
        <dbReference type="Proteomes" id="UP000770661"/>
    </source>
</evidence>
<accession>A0A8J4Y175</accession>
<dbReference type="Proteomes" id="UP000770661">
    <property type="component" value="Unassembled WGS sequence"/>
</dbReference>
<evidence type="ECO:0000313" key="2">
    <source>
        <dbReference type="EMBL" id="KAG0719228.1"/>
    </source>
</evidence>
<protein>
    <submittedName>
        <fullName evidence="2">Uncharacterized protein</fullName>
    </submittedName>
</protein>
<feature type="region of interest" description="Disordered" evidence="1">
    <location>
        <begin position="89"/>
        <end position="186"/>
    </location>
</feature>
<name>A0A8J4Y175_CHIOP</name>
<comment type="caution">
    <text evidence="2">The sequence shown here is derived from an EMBL/GenBank/DDBJ whole genome shotgun (WGS) entry which is preliminary data.</text>
</comment>
<proteinExistence type="predicted"/>
<feature type="compositionally biased region" description="Polar residues" evidence="1">
    <location>
        <begin position="136"/>
        <end position="150"/>
    </location>
</feature>
<gene>
    <name evidence="2" type="ORF">GWK47_007338</name>
</gene>
<dbReference type="AlphaFoldDB" id="A0A8J4Y175"/>
<evidence type="ECO:0000256" key="1">
    <source>
        <dbReference type="SAM" id="MobiDB-lite"/>
    </source>
</evidence>
<sequence length="186" mass="20571">MTNQEDNEFLLANGSQDVEEGWAGRRFRPCCSGDEAISFAWKKAPAAFSAPQNKKRLPLLICGAARVLAVVPAPTHSAVGSDEEYGALEDASPAKLGRKRARKTSSLQHWRPRWTNQAEESVPRHTCGMKPHALPRQQNKMSKSSTSTAHPSDAQRLKTSCRPWPQRSEEGFGQALRWWSTGMASS</sequence>
<organism evidence="2 3">
    <name type="scientific">Chionoecetes opilio</name>
    <name type="common">Atlantic snow crab</name>
    <name type="synonym">Cancer opilio</name>
    <dbReference type="NCBI Taxonomy" id="41210"/>
    <lineage>
        <taxon>Eukaryota</taxon>
        <taxon>Metazoa</taxon>
        <taxon>Ecdysozoa</taxon>
        <taxon>Arthropoda</taxon>
        <taxon>Crustacea</taxon>
        <taxon>Multicrustacea</taxon>
        <taxon>Malacostraca</taxon>
        <taxon>Eumalacostraca</taxon>
        <taxon>Eucarida</taxon>
        <taxon>Decapoda</taxon>
        <taxon>Pleocyemata</taxon>
        <taxon>Brachyura</taxon>
        <taxon>Eubrachyura</taxon>
        <taxon>Majoidea</taxon>
        <taxon>Majidae</taxon>
        <taxon>Chionoecetes</taxon>
    </lineage>
</organism>